<dbReference type="CDD" id="cd00293">
    <property type="entry name" value="USP-like"/>
    <property type="match status" value="2"/>
</dbReference>
<accession>A0A918TR58</accession>
<name>A0A918TR58_9BACT</name>
<sequence length="304" mass="33437">MKIDFTDWSSIVVGIDFSAASLSALREAARLAHCHGCPLHVAHVIGYAKAGGTPPEYSTAINLIRDRLKDELQKLTLQEIEVFTEIEYHLMVGNPFTELCQLTRDIETTLLVLGRTGRTEGDHQLGSITTKCLRNADLPVLIVSENHGHSFDHIISATDFSPSSDFATRFAAELAAGQGATLHLLHVYTPALHLADYTFCDLAEMVDTATPQQLTDQRLSSLNELANVVRENHHELKVEPHLLSHTSAAKAIQSFCEKKKESLVVIGSRGHSRIKEFLLGTTAERLVRDGPGSILVVKERDLST</sequence>
<feature type="domain" description="UspA" evidence="2">
    <location>
        <begin position="10"/>
        <end position="143"/>
    </location>
</feature>
<dbReference type="PANTHER" id="PTHR46268:SF6">
    <property type="entry name" value="UNIVERSAL STRESS PROTEIN UP12"/>
    <property type="match status" value="1"/>
</dbReference>
<comment type="caution">
    <text evidence="3">The sequence shown here is derived from an EMBL/GenBank/DDBJ whole genome shotgun (WGS) entry which is preliminary data.</text>
</comment>
<evidence type="ECO:0000259" key="2">
    <source>
        <dbReference type="Pfam" id="PF00582"/>
    </source>
</evidence>
<dbReference type="AlphaFoldDB" id="A0A918TR58"/>
<dbReference type="SUPFAM" id="SSF52402">
    <property type="entry name" value="Adenine nucleotide alpha hydrolases-like"/>
    <property type="match status" value="2"/>
</dbReference>
<dbReference type="InterPro" id="IPR006015">
    <property type="entry name" value="Universal_stress_UspA"/>
</dbReference>
<dbReference type="Proteomes" id="UP000644507">
    <property type="component" value="Unassembled WGS sequence"/>
</dbReference>
<dbReference type="InterPro" id="IPR006016">
    <property type="entry name" value="UspA"/>
</dbReference>
<dbReference type="EMBL" id="BMXI01000007">
    <property type="protein sequence ID" value="GHC53129.1"/>
    <property type="molecule type" value="Genomic_DNA"/>
</dbReference>
<proteinExistence type="inferred from homology"/>
<reference evidence="3" key="2">
    <citation type="submission" date="2020-09" db="EMBL/GenBank/DDBJ databases">
        <authorList>
            <person name="Sun Q."/>
            <person name="Kim S."/>
        </authorList>
    </citation>
    <scope>NUCLEOTIDE SEQUENCE</scope>
    <source>
        <strain evidence="3">KCTC 12988</strain>
    </source>
</reference>
<organism evidence="3 4">
    <name type="scientific">Roseibacillus persicicus</name>
    <dbReference type="NCBI Taxonomy" id="454148"/>
    <lineage>
        <taxon>Bacteria</taxon>
        <taxon>Pseudomonadati</taxon>
        <taxon>Verrucomicrobiota</taxon>
        <taxon>Verrucomicrobiia</taxon>
        <taxon>Verrucomicrobiales</taxon>
        <taxon>Verrucomicrobiaceae</taxon>
        <taxon>Roseibacillus</taxon>
    </lineage>
</organism>
<dbReference type="InterPro" id="IPR014729">
    <property type="entry name" value="Rossmann-like_a/b/a_fold"/>
</dbReference>
<dbReference type="PANTHER" id="PTHR46268">
    <property type="entry name" value="STRESS RESPONSE PROTEIN NHAX"/>
    <property type="match status" value="1"/>
</dbReference>
<gene>
    <name evidence="3" type="ORF">GCM10007100_19450</name>
</gene>
<reference evidence="3" key="1">
    <citation type="journal article" date="2014" name="Int. J. Syst. Evol. Microbiol.">
        <title>Complete genome sequence of Corynebacterium casei LMG S-19264T (=DSM 44701T), isolated from a smear-ripened cheese.</title>
        <authorList>
            <consortium name="US DOE Joint Genome Institute (JGI-PGF)"/>
            <person name="Walter F."/>
            <person name="Albersmeier A."/>
            <person name="Kalinowski J."/>
            <person name="Ruckert C."/>
        </authorList>
    </citation>
    <scope>NUCLEOTIDE SEQUENCE</scope>
    <source>
        <strain evidence="3">KCTC 12988</strain>
    </source>
</reference>
<keyword evidence="4" id="KW-1185">Reference proteome</keyword>
<protein>
    <submittedName>
        <fullName evidence="3">Universal stress protein UspA</fullName>
    </submittedName>
</protein>
<evidence type="ECO:0000313" key="3">
    <source>
        <dbReference type="EMBL" id="GHC53129.1"/>
    </source>
</evidence>
<dbReference type="Gene3D" id="3.40.50.620">
    <property type="entry name" value="HUPs"/>
    <property type="match status" value="2"/>
</dbReference>
<dbReference type="Pfam" id="PF00582">
    <property type="entry name" value="Usp"/>
    <property type="match status" value="2"/>
</dbReference>
<dbReference type="RefSeq" id="WP_189569749.1">
    <property type="nucleotide sequence ID" value="NZ_BMXI01000007.1"/>
</dbReference>
<comment type="similarity">
    <text evidence="1">Belongs to the universal stress protein A family.</text>
</comment>
<feature type="domain" description="UspA" evidence="2">
    <location>
        <begin position="151"/>
        <end position="298"/>
    </location>
</feature>
<evidence type="ECO:0000256" key="1">
    <source>
        <dbReference type="ARBA" id="ARBA00008791"/>
    </source>
</evidence>
<dbReference type="PRINTS" id="PR01438">
    <property type="entry name" value="UNVRSLSTRESS"/>
</dbReference>
<evidence type="ECO:0000313" key="4">
    <source>
        <dbReference type="Proteomes" id="UP000644507"/>
    </source>
</evidence>